<feature type="coiled-coil region" evidence="3">
    <location>
        <begin position="754"/>
        <end position="830"/>
    </location>
</feature>
<dbReference type="Proteomes" id="UP000827721">
    <property type="component" value="Unassembled WGS sequence"/>
</dbReference>
<dbReference type="Pfam" id="PF05911">
    <property type="entry name" value="FPP"/>
    <property type="match status" value="1"/>
</dbReference>
<dbReference type="InterPro" id="IPR008587">
    <property type="entry name" value="FPP_plant"/>
</dbReference>
<sequence>MDHRSWLWRKRSSEKMILAANKVDLTLNRIGEEVQKGPADKEMGPENSMRNLNEKLASVLLDCHPKDSLVTNPAKPAQEAIAGMEKPAAEAAVVEKEVDKAFRHGIVNEKPTQADAALMKHVQHINFVREEEEQKICDAVMKASSEFEKVQKDLEKNLAEAHKSLAKLAADNSHLNKALVVKERLIGDLNKKKSQAEAEFNTLMARLDTIEKENAFLKYEHRILEKELEIRNEEMEYTRRSVDAAHKQQLESVKQITKLEAECQRLRLLMRKKPPGPAASAKIKGEVEMLSRDQMEMRRRKLNPSRDLIVRETPRESFPQISSKMSMIERLQDMEEENRSLKEIVTSKSTELQASRMMYSRTASRLSCVEAQLKEICKGRKPLELARYGPISSELSIKSVDNGSDDGFSSPGSWATALISELEHFKDGKIKNQLERKAIEVPDMSLMDDFVEMEKLAVVSTETPCGGDYHPDVTCKELVPVEKSDSNAKQEIRTQDMATEKSFDWLQVVLNAILKQKCISKQSLDELLEDIRIALGYINHPGESDSLHFGGYITSKSSDTSPAGHAFDATYGIDPQIKESSQHLDSNLSMSICKIIELIEGINIRSAVSYNTSDNLSEKDSLSLTSAAPVDYFVHVFRWKSSELSTVLQKFIRTCNDLLNGKADLQKFVREFSFALNWITNNCIAPKDASSARNNIKKHFGWNESPSENEVGVGTDDLRVESNAAYTSEDQSSCLCSAVPLDHQNILFQTECVQGNLQEENRRLKDELKNIEARLVCATDKSKTLMTQLHESKENIGNLESEVKTLKESKEMVEDQIENQNSINEDLDTQLTVCKAKLSEVFQKFSSLEVELEYKNNCCEELEATCLELQLQLESVAKKEPPNHCVNQDGKVSQNGWEITEASVKLAECQETILNLGKQLKALASPRDAALFDKVFPTTNPATTTTNNKKLNKHFSLRDQMLAEDGAKAETVKCPNDKGTSSIEDTLKPSLPHSSDGNDLDTPKAQVRTPEAHPGSKNKPNNIAVGSLAIVPSKKRGVGLLMKLLLRRKKGSSKNHDLYPRFE</sequence>
<keyword evidence="2 3" id="KW-0175">Coiled coil</keyword>
<dbReference type="SUPFAM" id="SSF57997">
    <property type="entry name" value="Tropomyosin"/>
    <property type="match status" value="1"/>
</dbReference>
<feature type="coiled-coil region" evidence="3">
    <location>
        <begin position="324"/>
        <end position="351"/>
    </location>
</feature>
<feature type="coiled-coil region" evidence="3">
    <location>
        <begin position="151"/>
        <end position="227"/>
    </location>
</feature>
<name>A0ABQ8IFF0_9ROSI</name>
<dbReference type="PANTHER" id="PTHR31580">
    <property type="entry name" value="FILAMENT-LIKE PLANT PROTEIN 4"/>
    <property type="match status" value="1"/>
</dbReference>
<protein>
    <recommendedName>
        <fullName evidence="7">Filament-like plant protein 7</fullName>
    </recommendedName>
</protein>
<comment type="caution">
    <text evidence="5">The sequence shown here is derived from an EMBL/GenBank/DDBJ whole genome shotgun (WGS) entry which is preliminary data.</text>
</comment>
<comment type="similarity">
    <text evidence="1">Belongs to the FPP family.</text>
</comment>
<organism evidence="5 6">
    <name type="scientific">Xanthoceras sorbifolium</name>
    <dbReference type="NCBI Taxonomy" id="99658"/>
    <lineage>
        <taxon>Eukaryota</taxon>
        <taxon>Viridiplantae</taxon>
        <taxon>Streptophyta</taxon>
        <taxon>Embryophyta</taxon>
        <taxon>Tracheophyta</taxon>
        <taxon>Spermatophyta</taxon>
        <taxon>Magnoliopsida</taxon>
        <taxon>eudicotyledons</taxon>
        <taxon>Gunneridae</taxon>
        <taxon>Pentapetalae</taxon>
        <taxon>rosids</taxon>
        <taxon>malvids</taxon>
        <taxon>Sapindales</taxon>
        <taxon>Sapindaceae</taxon>
        <taxon>Xanthoceroideae</taxon>
        <taxon>Xanthoceras</taxon>
    </lineage>
</organism>
<evidence type="ECO:0000256" key="2">
    <source>
        <dbReference type="ARBA" id="ARBA00023054"/>
    </source>
</evidence>
<evidence type="ECO:0000256" key="1">
    <source>
        <dbReference type="ARBA" id="ARBA00005921"/>
    </source>
</evidence>
<reference evidence="5 6" key="1">
    <citation type="submission" date="2021-02" db="EMBL/GenBank/DDBJ databases">
        <title>Plant Genome Project.</title>
        <authorList>
            <person name="Zhang R.-G."/>
        </authorList>
    </citation>
    <scope>NUCLEOTIDE SEQUENCE [LARGE SCALE GENOMIC DNA]</scope>
    <source>
        <tissue evidence="5">Leaves</tissue>
    </source>
</reference>
<accession>A0ABQ8IFF0</accession>
<keyword evidence="6" id="KW-1185">Reference proteome</keyword>
<dbReference type="PANTHER" id="PTHR31580:SF8">
    <property type="entry name" value="FILAMENT-LIKE PROTEIN (DUF869)"/>
    <property type="match status" value="1"/>
</dbReference>
<evidence type="ECO:0000256" key="4">
    <source>
        <dbReference type="SAM" id="MobiDB-lite"/>
    </source>
</evidence>
<evidence type="ECO:0000256" key="3">
    <source>
        <dbReference type="SAM" id="Coils"/>
    </source>
</evidence>
<evidence type="ECO:0008006" key="7">
    <source>
        <dbReference type="Google" id="ProtNLM"/>
    </source>
</evidence>
<evidence type="ECO:0000313" key="5">
    <source>
        <dbReference type="EMBL" id="KAH7575275.1"/>
    </source>
</evidence>
<dbReference type="EMBL" id="JAFEMO010000002">
    <property type="protein sequence ID" value="KAH7575275.1"/>
    <property type="molecule type" value="Genomic_DNA"/>
</dbReference>
<feature type="region of interest" description="Disordered" evidence="4">
    <location>
        <begin position="966"/>
        <end position="1023"/>
    </location>
</feature>
<gene>
    <name evidence="5" type="ORF">JRO89_XS02G0073900</name>
</gene>
<proteinExistence type="inferred from homology"/>
<evidence type="ECO:0000313" key="6">
    <source>
        <dbReference type="Proteomes" id="UP000827721"/>
    </source>
</evidence>